<organism evidence="4 5">
    <name type="scientific">Prunus dulcis</name>
    <name type="common">Almond</name>
    <name type="synonym">Amygdalus dulcis</name>
    <dbReference type="NCBI Taxonomy" id="3755"/>
    <lineage>
        <taxon>Eukaryota</taxon>
        <taxon>Viridiplantae</taxon>
        <taxon>Streptophyta</taxon>
        <taxon>Embryophyta</taxon>
        <taxon>Tracheophyta</taxon>
        <taxon>Spermatophyta</taxon>
        <taxon>Magnoliopsida</taxon>
        <taxon>eudicotyledons</taxon>
        <taxon>Gunneridae</taxon>
        <taxon>Pentapetalae</taxon>
        <taxon>rosids</taxon>
        <taxon>fabids</taxon>
        <taxon>Rosales</taxon>
        <taxon>Rosaceae</taxon>
        <taxon>Amygdaloideae</taxon>
        <taxon>Amygdaleae</taxon>
        <taxon>Prunus</taxon>
    </lineage>
</organism>
<evidence type="ECO:0000313" key="4">
    <source>
        <dbReference type="EMBL" id="VVA14207.1"/>
    </source>
</evidence>
<dbReference type="GO" id="GO:0004523">
    <property type="term" value="F:RNA-DNA hybrid ribonuclease activity"/>
    <property type="evidence" value="ECO:0007669"/>
    <property type="project" value="InterPro"/>
</dbReference>
<feature type="transmembrane region" description="Helical" evidence="2">
    <location>
        <begin position="33"/>
        <end position="55"/>
    </location>
</feature>
<feature type="region of interest" description="Disordered" evidence="1">
    <location>
        <begin position="1"/>
        <end position="22"/>
    </location>
</feature>
<dbReference type="InterPro" id="IPR052929">
    <property type="entry name" value="RNase_H-like_EbsB-rel"/>
</dbReference>
<evidence type="ECO:0000256" key="1">
    <source>
        <dbReference type="SAM" id="MobiDB-lite"/>
    </source>
</evidence>
<dbReference type="SUPFAM" id="SSF53098">
    <property type="entry name" value="Ribonuclease H-like"/>
    <property type="match status" value="1"/>
</dbReference>
<reference evidence="5" key="1">
    <citation type="journal article" date="2020" name="Plant J.">
        <title>Transposons played a major role in the diversification between the closely related almond and peach genomes: results from the almond genome sequence.</title>
        <authorList>
            <person name="Alioto T."/>
            <person name="Alexiou K.G."/>
            <person name="Bardil A."/>
            <person name="Barteri F."/>
            <person name="Castanera R."/>
            <person name="Cruz F."/>
            <person name="Dhingra A."/>
            <person name="Duval H."/>
            <person name="Fernandez I Marti A."/>
            <person name="Frias L."/>
            <person name="Galan B."/>
            <person name="Garcia J.L."/>
            <person name="Howad W."/>
            <person name="Gomez-Garrido J."/>
            <person name="Gut M."/>
            <person name="Julca I."/>
            <person name="Morata J."/>
            <person name="Puigdomenech P."/>
            <person name="Ribeca P."/>
            <person name="Rubio Cabetas M.J."/>
            <person name="Vlasova A."/>
            <person name="Wirthensohn M."/>
            <person name="Garcia-Mas J."/>
            <person name="Gabaldon T."/>
            <person name="Casacuberta J.M."/>
            <person name="Arus P."/>
        </authorList>
    </citation>
    <scope>NUCLEOTIDE SEQUENCE [LARGE SCALE GENOMIC DNA]</scope>
    <source>
        <strain evidence="5">cv. Texas</strain>
    </source>
</reference>
<feature type="domain" description="RNase H type-1" evidence="3">
    <location>
        <begin position="83"/>
        <end position="191"/>
    </location>
</feature>
<keyword evidence="2" id="KW-1133">Transmembrane helix</keyword>
<protein>
    <submittedName>
        <fullName evidence="4">PREDICTED: ribonuclease H At1g65750 family</fullName>
    </submittedName>
</protein>
<dbReference type="GO" id="GO:0003676">
    <property type="term" value="F:nucleic acid binding"/>
    <property type="evidence" value="ECO:0007669"/>
    <property type="project" value="InterPro"/>
</dbReference>
<gene>
    <name evidence="4" type="ORF">ALMOND_2B023806</name>
</gene>
<feature type="compositionally biased region" description="Low complexity" evidence="1">
    <location>
        <begin position="11"/>
        <end position="20"/>
    </location>
</feature>
<feature type="transmembrane region" description="Helical" evidence="2">
    <location>
        <begin position="257"/>
        <end position="282"/>
    </location>
</feature>
<dbReference type="CDD" id="cd06222">
    <property type="entry name" value="RNase_H_like"/>
    <property type="match status" value="1"/>
</dbReference>
<dbReference type="Pfam" id="PF13456">
    <property type="entry name" value="RVT_3"/>
    <property type="match status" value="1"/>
</dbReference>
<dbReference type="PANTHER" id="PTHR47074:SF73">
    <property type="entry name" value="OS04G0448401 PROTEIN"/>
    <property type="match status" value="1"/>
</dbReference>
<dbReference type="InterPro" id="IPR036397">
    <property type="entry name" value="RNaseH_sf"/>
</dbReference>
<keyword evidence="2" id="KW-0472">Membrane</keyword>
<dbReference type="EMBL" id="CABIKO010000010">
    <property type="protein sequence ID" value="VVA14207.1"/>
    <property type="molecule type" value="Genomic_DNA"/>
</dbReference>
<dbReference type="InterPro" id="IPR044730">
    <property type="entry name" value="RNase_H-like_dom_plant"/>
</dbReference>
<dbReference type="Proteomes" id="UP000327085">
    <property type="component" value="Chromosome 6"/>
</dbReference>
<dbReference type="InterPro" id="IPR002156">
    <property type="entry name" value="RNaseH_domain"/>
</dbReference>
<dbReference type="InParanoid" id="A0A5E4EEH1"/>
<evidence type="ECO:0000259" key="3">
    <source>
        <dbReference type="Pfam" id="PF13456"/>
    </source>
</evidence>
<dbReference type="PANTHER" id="PTHR47074">
    <property type="entry name" value="BNAC02G40300D PROTEIN"/>
    <property type="match status" value="1"/>
</dbReference>
<proteinExistence type="predicted"/>
<keyword evidence="2" id="KW-0812">Transmembrane</keyword>
<dbReference type="Gene3D" id="3.30.420.10">
    <property type="entry name" value="Ribonuclease H-like superfamily/Ribonuclease H"/>
    <property type="match status" value="1"/>
</dbReference>
<sequence length="284" mass="31164">MGITLPPPINSSSSSSSSSSPENKSSLVLQFVFIWWLWFNIKSALSVFLEAVVALPSQRSPRPQNLGHHTAWSPPLNPLVKLNADVAWDPISKSMGIGVVVKDHNGQFLAGKSLLAQADLALMAECLACLERCRFASEMGDQLVSFESDCLEAVKTINGDISREKWEIYPILSNIRDFLLAFRSCSWTWIPHVLNPTNSLEIGIGISQLLPTLGALFAMGAEVMRRREAGMSSASPRNVFRSTAASPKIQRPADSPVSVLLFGLVFGLLFLCSVSLLMWLFFKP</sequence>
<evidence type="ECO:0000313" key="5">
    <source>
        <dbReference type="Proteomes" id="UP000327085"/>
    </source>
</evidence>
<dbReference type="InterPro" id="IPR012337">
    <property type="entry name" value="RNaseH-like_sf"/>
</dbReference>
<accession>A0A5E4EEH1</accession>
<name>A0A5E4EEH1_PRUDU</name>
<evidence type="ECO:0000256" key="2">
    <source>
        <dbReference type="SAM" id="Phobius"/>
    </source>
</evidence>
<dbReference type="Gramene" id="VVA14207">
    <property type="protein sequence ID" value="VVA14207"/>
    <property type="gene ID" value="Prudul26B023806"/>
</dbReference>
<dbReference type="AlphaFoldDB" id="A0A5E4EEH1"/>